<dbReference type="AlphaFoldDB" id="A0AAW2U4I1"/>
<reference evidence="1" key="1">
    <citation type="submission" date="2020-06" db="EMBL/GenBank/DDBJ databases">
        <authorList>
            <person name="Li T."/>
            <person name="Hu X."/>
            <person name="Zhang T."/>
            <person name="Song X."/>
            <person name="Zhang H."/>
            <person name="Dai N."/>
            <person name="Sheng W."/>
            <person name="Hou X."/>
            <person name="Wei L."/>
        </authorList>
    </citation>
    <scope>NUCLEOTIDE SEQUENCE</scope>
    <source>
        <strain evidence="1">KEN1</strain>
        <tissue evidence="1">Leaf</tissue>
    </source>
</reference>
<name>A0AAW2U4I1_9LAMI</name>
<evidence type="ECO:0008006" key="2">
    <source>
        <dbReference type="Google" id="ProtNLM"/>
    </source>
</evidence>
<evidence type="ECO:0000313" key="1">
    <source>
        <dbReference type="EMBL" id="KAL0410546.1"/>
    </source>
</evidence>
<accession>A0AAW2U4I1</accession>
<organism evidence="1">
    <name type="scientific">Sesamum latifolium</name>
    <dbReference type="NCBI Taxonomy" id="2727402"/>
    <lineage>
        <taxon>Eukaryota</taxon>
        <taxon>Viridiplantae</taxon>
        <taxon>Streptophyta</taxon>
        <taxon>Embryophyta</taxon>
        <taxon>Tracheophyta</taxon>
        <taxon>Spermatophyta</taxon>
        <taxon>Magnoliopsida</taxon>
        <taxon>eudicotyledons</taxon>
        <taxon>Gunneridae</taxon>
        <taxon>Pentapetalae</taxon>
        <taxon>asterids</taxon>
        <taxon>lamiids</taxon>
        <taxon>Lamiales</taxon>
        <taxon>Pedaliaceae</taxon>
        <taxon>Sesamum</taxon>
    </lineage>
</organism>
<reference evidence="1" key="2">
    <citation type="journal article" date="2024" name="Plant">
        <title>Genomic evolution and insights into agronomic trait innovations of Sesamum species.</title>
        <authorList>
            <person name="Miao H."/>
            <person name="Wang L."/>
            <person name="Qu L."/>
            <person name="Liu H."/>
            <person name="Sun Y."/>
            <person name="Le M."/>
            <person name="Wang Q."/>
            <person name="Wei S."/>
            <person name="Zheng Y."/>
            <person name="Lin W."/>
            <person name="Duan Y."/>
            <person name="Cao H."/>
            <person name="Xiong S."/>
            <person name="Wang X."/>
            <person name="Wei L."/>
            <person name="Li C."/>
            <person name="Ma Q."/>
            <person name="Ju M."/>
            <person name="Zhao R."/>
            <person name="Li G."/>
            <person name="Mu C."/>
            <person name="Tian Q."/>
            <person name="Mei H."/>
            <person name="Zhang T."/>
            <person name="Gao T."/>
            <person name="Zhang H."/>
        </authorList>
    </citation>
    <scope>NUCLEOTIDE SEQUENCE</scope>
    <source>
        <strain evidence="1">KEN1</strain>
    </source>
</reference>
<protein>
    <recommendedName>
        <fullName evidence="2">Secreted protein</fullName>
    </recommendedName>
</protein>
<comment type="caution">
    <text evidence="1">The sequence shown here is derived from an EMBL/GenBank/DDBJ whole genome shotgun (WGS) entry which is preliminary data.</text>
</comment>
<sequence length="84" mass="9458">MIHRCDAAKPVWLRTVIQLGLSTGSTVESDGVVARGRNLVMIWTLVARSTMNVSRKMINVSELLWHRNIDFFVLPEVAIIHSIS</sequence>
<gene>
    <name evidence="1" type="ORF">Slati_3644300</name>
</gene>
<proteinExistence type="predicted"/>
<dbReference type="EMBL" id="JACGWN010000013">
    <property type="protein sequence ID" value="KAL0410546.1"/>
    <property type="molecule type" value="Genomic_DNA"/>
</dbReference>